<keyword evidence="10" id="KW-1185">Reference proteome</keyword>
<comment type="subcellular location">
    <subcellularLocation>
        <location evidence="1">Cell membrane</location>
        <topology evidence="1">Multi-pass membrane protein</topology>
    </subcellularLocation>
</comment>
<dbReference type="RefSeq" id="WP_323577553.1">
    <property type="nucleotide sequence ID" value="NZ_JAYGJQ010000002.1"/>
</dbReference>
<dbReference type="Pfam" id="PF05977">
    <property type="entry name" value="MFS_3"/>
    <property type="match status" value="1"/>
</dbReference>
<sequence length="407" mass="44510">MAFPALKHKDYRIYISGQFISLMGTSMQQLAMSWMIFKLTNSPMWLGIAGFSAQLPIFIFGLFAGVIVDHVNRYKLLLWTQVLACLQAFALAALTFSGKITLTQLIILDFTLGTINAFDLTTRQAFIVQIVKDRKDLPNAIAINSSVNNLTRLLGPAFAGLMIAVVGEGMCFLLNGVSYLGVISALLVLKVAPHVPVEFHYRKMISGLKVGYDATFKNPSIRNILLYLIFISFFAIPYTTFFPAIAGKSPEMGASALGWITSCVGVGSFISALYLSNRKGQPTLAKVVAVSGIAFSIFLIILSRLDNFHFILFSVFTTGMTLMLQMASSNTMIQSTVDDDKRGRVLSFFNVSLQGLAPFGSLIMGFSAEHLGLHTALLINGVIILIGASYFLKKAPKIDEYVAMRTA</sequence>
<evidence type="ECO:0000256" key="5">
    <source>
        <dbReference type="ARBA" id="ARBA00022989"/>
    </source>
</evidence>
<feature type="transmembrane region" description="Helical" evidence="7">
    <location>
        <begin position="372"/>
        <end position="392"/>
    </location>
</feature>
<keyword evidence="6 7" id="KW-0472">Membrane</keyword>
<keyword evidence="5 7" id="KW-1133">Transmembrane helix</keyword>
<evidence type="ECO:0000313" key="10">
    <source>
        <dbReference type="Proteomes" id="UP001302274"/>
    </source>
</evidence>
<organism evidence="9 10">
    <name type="scientific">Bacteriovorax antarcticus</name>
    <dbReference type="NCBI Taxonomy" id="3088717"/>
    <lineage>
        <taxon>Bacteria</taxon>
        <taxon>Pseudomonadati</taxon>
        <taxon>Bdellovibrionota</taxon>
        <taxon>Bacteriovoracia</taxon>
        <taxon>Bacteriovoracales</taxon>
        <taxon>Bacteriovoracaceae</taxon>
        <taxon>Bacteriovorax</taxon>
    </lineage>
</organism>
<evidence type="ECO:0000256" key="4">
    <source>
        <dbReference type="ARBA" id="ARBA00022692"/>
    </source>
</evidence>
<feature type="transmembrane region" description="Helical" evidence="7">
    <location>
        <begin position="76"/>
        <end position="96"/>
    </location>
</feature>
<keyword evidence="3" id="KW-1003">Cell membrane</keyword>
<evidence type="ECO:0000256" key="7">
    <source>
        <dbReference type="SAM" id="Phobius"/>
    </source>
</evidence>
<feature type="transmembrane region" description="Helical" evidence="7">
    <location>
        <begin position="224"/>
        <end position="245"/>
    </location>
</feature>
<gene>
    <name evidence="9" type="ORF">SHI21_14920</name>
</gene>
<comment type="caution">
    <text evidence="9">The sequence shown here is derived from an EMBL/GenBank/DDBJ whole genome shotgun (WGS) entry which is preliminary data.</text>
</comment>
<feature type="transmembrane region" description="Helical" evidence="7">
    <location>
        <begin position="43"/>
        <end position="64"/>
    </location>
</feature>
<accession>A0ABU5VYT1</accession>
<proteinExistence type="predicted"/>
<dbReference type="PANTHER" id="PTHR23513">
    <property type="entry name" value="INTEGRAL MEMBRANE EFFLUX PROTEIN-RELATED"/>
    <property type="match status" value="1"/>
</dbReference>
<feature type="transmembrane region" description="Helical" evidence="7">
    <location>
        <begin position="257"/>
        <end position="276"/>
    </location>
</feature>
<feature type="domain" description="Major facilitator superfamily (MFS) profile" evidence="8">
    <location>
        <begin position="10"/>
        <end position="399"/>
    </location>
</feature>
<evidence type="ECO:0000256" key="2">
    <source>
        <dbReference type="ARBA" id="ARBA00022448"/>
    </source>
</evidence>
<dbReference type="Proteomes" id="UP001302274">
    <property type="component" value="Unassembled WGS sequence"/>
</dbReference>
<feature type="transmembrane region" description="Helical" evidence="7">
    <location>
        <begin position="12"/>
        <end position="37"/>
    </location>
</feature>
<feature type="transmembrane region" description="Helical" evidence="7">
    <location>
        <begin position="345"/>
        <end position="366"/>
    </location>
</feature>
<dbReference type="Gene3D" id="1.20.1250.20">
    <property type="entry name" value="MFS general substrate transporter like domains"/>
    <property type="match status" value="1"/>
</dbReference>
<evidence type="ECO:0000259" key="8">
    <source>
        <dbReference type="PROSITE" id="PS50850"/>
    </source>
</evidence>
<reference evidence="9 10" key="1">
    <citation type="submission" date="2023-11" db="EMBL/GenBank/DDBJ databases">
        <title>A Novel Polar Bacteriovorax (B. antarcticus) Isolated from the Biocrust in Antarctica.</title>
        <authorList>
            <person name="Mun W."/>
            <person name="Choi S.Y."/>
            <person name="Mitchell R.J."/>
        </authorList>
    </citation>
    <scope>NUCLEOTIDE SEQUENCE [LARGE SCALE GENOMIC DNA]</scope>
    <source>
        <strain evidence="9 10">PP10</strain>
    </source>
</reference>
<evidence type="ECO:0000256" key="6">
    <source>
        <dbReference type="ARBA" id="ARBA00023136"/>
    </source>
</evidence>
<name>A0ABU5VYT1_9BACT</name>
<evidence type="ECO:0000256" key="3">
    <source>
        <dbReference type="ARBA" id="ARBA00022475"/>
    </source>
</evidence>
<dbReference type="PROSITE" id="PS50850">
    <property type="entry name" value="MFS"/>
    <property type="match status" value="1"/>
</dbReference>
<dbReference type="InterPro" id="IPR036259">
    <property type="entry name" value="MFS_trans_sf"/>
</dbReference>
<dbReference type="SUPFAM" id="SSF103473">
    <property type="entry name" value="MFS general substrate transporter"/>
    <property type="match status" value="1"/>
</dbReference>
<dbReference type="EMBL" id="JAYGJQ010000002">
    <property type="protein sequence ID" value="MEA9357518.1"/>
    <property type="molecule type" value="Genomic_DNA"/>
</dbReference>
<keyword evidence="2" id="KW-0813">Transport</keyword>
<protein>
    <submittedName>
        <fullName evidence="9">MFS transporter</fullName>
    </submittedName>
</protein>
<feature type="transmembrane region" description="Helical" evidence="7">
    <location>
        <begin position="283"/>
        <end position="302"/>
    </location>
</feature>
<dbReference type="InterPro" id="IPR020846">
    <property type="entry name" value="MFS_dom"/>
</dbReference>
<dbReference type="PANTHER" id="PTHR23513:SF11">
    <property type="entry name" value="STAPHYLOFERRIN A TRANSPORTER"/>
    <property type="match status" value="1"/>
</dbReference>
<evidence type="ECO:0000256" key="1">
    <source>
        <dbReference type="ARBA" id="ARBA00004651"/>
    </source>
</evidence>
<dbReference type="InterPro" id="IPR010290">
    <property type="entry name" value="TM_effector"/>
</dbReference>
<feature type="transmembrane region" description="Helical" evidence="7">
    <location>
        <begin position="308"/>
        <end position="324"/>
    </location>
</feature>
<evidence type="ECO:0000313" key="9">
    <source>
        <dbReference type="EMBL" id="MEA9357518.1"/>
    </source>
</evidence>
<dbReference type="CDD" id="cd06173">
    <property type="entry name" value="MFS_MefA_like"/>
    <property type="match status" value="1"/>
</dbReference>
<keyword evidence="4 7" id="KW-0812">Transmembrane</keyword>